<dbReference type="GO" id="GO:0051782">
    <property type="term" value="P:negative regulation of cell division"/>
    <property type="evidence" value="ECO:0007669"/>
    <property type="project" value="TreeGrafter"/>
</dbReference>
<dbReference type="Proteomes" id="UP000008458">
    <property type="component" value="Chromosome"/>
</dbReference>
<dbReference type="OrthoDB" id="36110at2157"/>
<dbReference type="GeneID" id="10599564"/>
<gene>
    <name evidence="2" type="ordered locus">Ahos_0124</name>
</gene>
<dbReference type="STRING" id="933801.Ahos_0124"/>
<reference evidence="2 3" key="1">
    <citation type="journal article" date="2011" name="Extremophiles">
        <title>Genomic analysis of Acidianus hospitalis W1 a host for studying crenarchaeal virus and plasmid life cycles.</title>
        <authorList>
            <person name="You X.Y."/>
            <person name="Liu C."/>
            <person name="Wang S.Y."/>
            <person name="Jiang C.Y."/>
            <person name="Shah S.A."/>
            <person name="Prangishvili D."/>
            <person name="She Q."/>
            <person name="Liu S.J."/>
            <person name="Garrett R.A."/>
        </authorList>
    </citation>
    <scope>NUCLEOTIDE SEQUENCE [LARGE SCALE GENOMIC DNA]</scope>
    <source>
        <strain evidence="2 3">W1</strain>
    </source>
</reference>
<keyword evidence="3" id="KW-1185">Reference proteome</keyword>
<name>F4B4C8_ACIHW</name>
<protein>
    <recommendedName>
        <fullName evidence="1">CobQ/CobB/MinD/ParA nucleotide binding domain-containing protein</fullName>
    </recommendedName>
</protein>
<dbReference type="GO" id="GO:0009898">
    <property type="term" value="C:cytoplasmic side of plasma membrane"/>
    <property type="evidence" value="ECO:0007669"/>
    <property type="project" value="TreeGrafter"/>
</dbReference>
<dbReference type="Pfam" id="PF01656">
    <property type="entry name" value="CbiA"/>
    <property type="match status" value="1"/>
</dbReference>
<dbReference type="SUPFAM" id="SSF52540">
    <property type="entry name" value="P-loop containing nucleoside triphosphate hydrolases"/>
    <property type="match status" value="2"/>
</dbReference>
<accession>F4B4C8</accession>
<dbReference type="AlphaFoldDB" id="F4B4C8"/>
<evidence type="ECO:0000313" key="2">
    <source>
        <dbReference type="EMBL" id="AEE93017.1"/>
    </source>
</evidence>
<dbReference type="PANTHER" id="PTHR43384:SF10">
    <property type="entry name" value="ATPASE INVOLVED IN CHROMOSOME PARTITIONING, PARA_MIND FAMILY"/>
    <property type="match status" value="1"/>
</dbReference>
<dbReference type="InterPro" id="IPR050625">
    <property type="entry name" value="ParA/MinD_ATPase"/>
</dbReference>
<dbReference type="PANTHER" id="PTHR43384">
    <property type="entry name" value="SEPTUM SITE-DETERMINING PROTEIN MIND HOMOLOG, CHLOROPLASTIC-RELATED"/>
    <property type="match status" value="1"/>
</dbReference>
<dbReference type="GO" id="GO:0005524">
    <property type="term" value="F:ATP binding"/>
    <property type="evidence" value="ECO:0007669"/>
    <property type="project" value="TreeGrafter"/>
</dbReference>
<dbReference type="RefSeq" id="WP_013774934.1">
    <property type="nucleotide sequence ID" value="NC_015518.1"/>
</dbReference>
<dbReference type="GO" id="GO:0016887">
    <property type="term" value="F:ATP hydrolysis activity"/>
    <property type="evidence" value="ECO:0007669"/>
    <property type="project" value="TreeGrafter"/>
</dbReference>
<feature type="domain" description="CobQ/CobB/MinD/ParA nucleotide binding" evidence="1">
    <location>
        <begin position="12"/>
        <end position="203"/>
    </location>
</feature>
<dbReference type="GO" id="GO:0005829">
    <property type="term" value="C:cytosol"/>
    <property type="evidence" value="ECO:0007669"/>
    <property type="project" value="TreeGrafter"/>
</dbReference>
<evidence type="ECO:0000313" key="3">
    <source>
        <dbReference type="Proteomes" id="UP000008458"/>
    </source>
</evidence>
<dbReference type="InterPro" id="IPR027417">
    <property type="entry name" value="P-loop_NTPase"/>
</dbReference>
<organism evidence="2 3">
    <name type="scientific">Acidianus hospitalis (strain W1)</name>
    <dbReference type="NCBI Taxonomy" id="933801"/>
    <lineage>
        <taxon>Archaea</taxon>
        <taxon>Thermoproteota</taxon>
        <taxon>Thermoprotei</taxon>
        <taxon>Sulfolobales</taxon>
        <taxon>Sulfolobaceae</taxon>
        <taxon>Acidianus</taxon>
    </lineage>
</organism>
<dbReference type="HOGENOM" id="CLU_634044_0_0_2"/>
<evidence type="ECO:0000259" key="1">
    <source>
        <dbReference type="Pfam" id="PF01656"/>
    </source>
</evidence>
<dbReference type="InterPro" id="IPR002586">
    <property type="entry name" value="CobQ/CobB/MinD/ParA_Nub-bd_dom"/>
</dbReference>
<reference key="2">
    <citation type="journal article" date="2011" name="Extremophiles">
        <title>Genomic analyses of Acidianus hospitalis W1 a host for studying crenarchaeal virus and plasmid life cycles.</title>
        <authorList>
            <person name="You X.Y."/>
            <person name="Liu C."/>
            <person name="Wang S.Y."/>
            <person name="Jiang C.Y."/>
            <person name="Shah S.A."/>
            <person name="Prangishvili D."/>
            <person name="Liu S.J."/>
            <person name="Garrett R.A."/>
        </authorList>
    </citation>
    <scope>NUCLEOTIDE SEQUENCE</scope>
    <source>
        <strain>W1</strain>
    </source>
</reference>
<proteinExistence type="predicted"/>
<sequence>MGKNVYLYKINVLGVKGGVGKSTISLNLGRFLAKNSKKVLLVDKDVLGFASYLSGIRGKGLLAKVVDGEEDYWNCSATLNFGEGKLTILKLFGDGDRLNEDLEKIHSNDSLREKFTKLYKSFLITDEYDYFIVDNIQGISAKSPLVIHELEVFYSTIPNVKNLRIYVSNYSINSIASTIKYAKSIEKEIKYEGFPLAFIVNLVPDNLDDLENAKNYAEKGRQEIGCKFSVVIPIYSELLGFSRSVSEMPEIKEINELGNKLLLEDFNTSPIINSATYDLSQILVDENSILIMGPVGSGKLELILKLINLAKNDRKIVIVSTNYRLESFLKDNKFVDFLPIHISQKYVEDRFNVRNIGEIIKISKELSTEIIKEIKNIDKVVIIIYRANDLSPASNCCDITAAKQEFWSSLINTIKFKKNTNLILIYDKIGQEYDVLSSVVDVVVETDINGKYKIERNIV</sequence>
<dbReference type="KEGG" id="aho:Ahos_0124"/>
<dbReference type="EMBL" id="CP002535">
    <property type="protein sequence ID" value="AEE93017.1"/>
    <property type="molecule type" value="Genomic_DNA"/>
</dbReference>
<dbReference type="Gene3D" id="3.40.50.300">
    <property type="entry name" value="P-loop containing nucleotide triphosphate hydrolases"/>
    <property type="match status" value="2"/>
</dbReference>
<dbReference type="eggNOG" id="arCOG07293">
    <property type="taxonomic scope" value="Archaea"/>
</dbReference>